<comment type="caution">
    <text evidence="2">The sequence shown here is derived from an EMBL/GenBank/DDBJ whole genome shotgun (WGS) entry which is preliminary data.</text>
</comment>
<evidence type="ECO:0000313" key="2">
    <source>
        <dbReference type="EMBL" id="PWA86789.1"/>
    </source>
</evidence>
<dbReference type="OrthoDB" id="1930718at2759"/>
<name>A0A2U1PM19_ARTAN</name>
<organism evidence="2 3">
    <name type="scientific">Artemisia annua</name>
    <name type="common">Sweet wormwood</name>
    <dbReference type="NCBI Taxonomy" id="35608"/>
    <lineage>
        <taxon>Eukaryota</taxon>
        <taxon>Viridiplantae</taxon>
        <taxon>Streptophyta</taxon>
        <taxon>Embryophyta</taxon>
        <taxon>Tracheophyta</taxon>
        <taxon>Spermatophyta</taxon>
        <taxon>Magnoliopsida</taxon>
        <taxon>eudicotyledons</taxon>
        <taxon>Gunneridae</taxon>
        <taxon>Pentapetalae</taxon>
        <taxon>asterids</taxon>
        <taxon>campanulids</taxon>
        <taxon>Asterales</taxon>
        <taxon>Asteraceae</taxon>
        <taxon>Asteroideae</taxon>
        <taxon>Anthemideae</taxon>
        <taxon>Artemisiinae</taxon>
        <taxon>Artemisia</taxon>
    </lineage>
</organism>
<proteinExistence type="predicted"/>
<dbReference type="EMBL" id="PKPP01000982">
    <property type="protein sequence ID" value="PWA86789.1"/>
    <property type="molecule type" value="Genomic_DNA"/>
</dbReference>
<gene>
    <name evidence="2" type="ORF">CTI12_AA137790</name>
</gene>
<dbReference type="AlphaFoldDB" id="A0A2U1PM19"/>
<evidence type="ECO:0000256" key="1">
    <source>
        <dbReference type="SAM" id="MobiDB-lite"/>
    </source>
</evidence>
<reference evidence="2 3" key="1">
    <citation type="journal article" date="2018" name="Mol. Plant">
        <title>The genome of Artemisia annua provides insight into the evolution of Asteraceae family and artemisinin biosynthesis.</title>
        <authorList>
            <person name="Shen Q."/>
            <person name="Zhang L."/>
            <person name="Liao Z."/>
            <person name="Wang S."/>
            <person name="Yan T."/>
            <person name="Shi P."/>
            <person name="Liu M."/>
            <person name="Fu X."/>
            <person name="Pan Q."/>
            <person name="Wang Y."/>
            <person name="Lv Z."/>
            <person name="Lu X."/>
            <person name="Zhang F."/>
            <person name="Jiang W."/>
            <person name="Ma Y."/>
            <person name="Chen M."/>
            <person name="Hao X."/>
            <person name="Li L."/>
            <person name="Tang Y."/>
            <person name="Lv G."/>
            <person name="Zhou Y."/>
            <person name="Sun X."/>
            <person name="Brodelius P.E."/>
            <person name="Rose J.K.C."/>
            <person name="Tang K."/>
        </authorList>
    </citation>
    <scope>NUCLEOTIDE SEQUENCE [LARGE SCALE GENOMIC DNA]</scope>
    <source>
        <strain evidence="3">cv. Huhao1</strain>
        <tissue evidence="2">Leaf</tissue>
    </source>
</reference>
<feature type="compositionally biased region" description="Polar residues" evidence="1">
    <location>
        <begin position="303"/>
        <end position="315"/>
    </location>
</feature>
<evidence type="ECO:0000313" key="3">
    <source>
        <dbReference type="Proteomes" id="UP000245207"/>
    </source>
</evidence>
<keyword evidence="3" id="KW-1185">Reference proteome</keyword>
<dbReference type="Proteomes" id="UP000245207">
    <property type="component" value="Unassembled WGS sequence"/>
</dbReference>
<protein>
    <submittedName>
        <fullName evidence="2">Uncharacterized protein</fullName>
    </submittedName>
</protein>
<sequence>MLIQDTDDHVRSIISETYPHLKQNLWSVEYFQERAILAPTHEMVDMINDRMLDLLEGDETLYQSSDSLTVRRVDDNSVTPNEAKGFDYSEPLGIKSSFEIKNTSEAGECIVDIYFDRIPYGLGSKGGDVWIGLFSQNIFGLFVELRVGGLCLLRCAMLDCGQRWEACETWEFFEGITRSVYGSETEDLDSESTFYIHHPPESNFYEILEIVQGIERISSDQILALTMLLQCKAMTSYLSAIAKEKEWGFGIWVLIMGNRHSVAWCGMFRTHFSSSSANGLVLCSAYSAFLPKDEALLTPFPQEASTDPQDNTVTLPSKKKTQNSVTTTTTALHSLITFAVAAVDTGLMVAFSGTSPLEVCHLTPPPVDDAGNVMVPFEPNVFVPSLFEGVGWTLAVLIDNELDIQQTVAGLGTTLDHTLEQVTDLQDQLAQHQEEQGT</sequence>
<feature type="region of interest" description="Disordered" evidence="1">
    <location>
        <begin position="300"/>
        <end position="320"/>
    </location>
</feature>
<accession>A0A2U1PM19</accession>